<feature type="transmembrane region" description="Helical" evidence="1">
    <location>
        <begin position="103"/>
        <end position="123"/>
    </location>
</feature>
<keyword evidence="1" id="KW-1133">Transmembrane helix</keyword>
<evidence type="ECO:0000313" key="2">
    <source>
        <dbReference type="EMBL" id="KAG1819845.1"/>
    </source>
</evidence>
<sequence length="127" mass="14372">MIAENRDIIYEILDFQYIWFAIPSTLFQSELIFISARASTIGSMEVQDFLSHKHWLPGLHSLGTTASSTPSTYTSICICYRGRHSARSLDVCATLVWHRNYEILLQVAMVGIGLAMGGKVFVYDEYN</sequence>
<comment type="caution">
    <text evidence="2">The sequence shown here is derived from an EMBL/GenBank/DDBJ whole genome shotgun (WGS) entry which is preliminary data.</text>
</comment>
<name>A0A9P7EGB7_9AGAM</name>
<dbReference type="EMBL" id="JABBWG010000009">
    <property type="protein sequence ID" value="KAG1819845.1"/>
    <property type="molecule type" value="Genomic_DNA"/>
</dbReference>
<evidence type="ECO:0000313" key="3">
    <source>
        <dbReference type="Proteomes" id="UP000807769"/>
    </source>
</evidence>
<keyword evidence="1" id="KW-0472">Membrane</keyword>
<accession>A0A9P7EGB7</accession>
<dbReference type="GeneID" id="64633819"/>
<keyword evidence="3" id="KW-1185">Reference proteome</keyword>
<dbReference type="Proteomes" id="UP000807769">
    <property type="component" value="Unassembled WGS sequence"/>
</dbReference>
<proteinExistence type="predicted"/>
<dbReference type="RefSeq" id="XP_041195380.1">
    <property type="nucleotide sequence ID" value="XM_041339803.1"/>
</dbReference>
<evidence type="ECO:0000256" key="1">
    <source>
        <dbReference type="SAM" id="Phobius"/>
    </source>
</evidence>
<dbReference type="AlphaFoldDB" id="A0A9P7EGB7"/>
<keyword evidence="1" id="KW-0812">Transmembrane</keyword>
<protein>
    <submittedName>
        <fullName evidence="2">Uncharacterized protein</fullName>
    </submittedName>
</protein>
<organism evidence="2 3">
    <name type="scientific">Suillus subaureus</name>
    <dbReference type="NCBI Taxonomy" id="48587"/>
    <lineage>
        <taxon>Eukaryota</taxon>
        <taxon>Fungi</taxon>
        <taxon>Dikarya</taxon>
        <taxon>Basidiomycota</taxon>
        <taxon>Agaricomycotina</taxon>
        <taxon>Agaricomycetes</taxon>
        <taxon>Agaricomycetidae</taxon>
        <taxon>Boletales</taxon>
        <taxon>Suillineae</taxon>
        <taxon>Suillaceae</taxon>
        <taxon>Suillus</taxon>
    </lineage>
</organism>
<gene>
    <name evidence="2" type="ORF">BJ212DRAFT_1479067</name>
</gene>
<reference evidence="2" key="1">
    <citation type="journal article" date="2020" name="New Phytol.">
        <title>Comparative genomics reveals dynamic genome evolution in host specialist ectomycorrhizal fungi.</title>
        <authorList>
            <person name="Lofgren L.A."/>
            <person name="Nguyen N.H."/>
            <person name="Vilgalys R."/>
            <person name="Ruytinx J."/>
            <person name="Liao H.L."/>
            <person name="Branco S."/>
            <person name="Kuo A."/>
            <person name="LaButti K."/>
            <person name="Lipzen A."/>
            <person name="Andreopoulos W."/>
            <person name="Pangilinan J."/>
            <person name="Riley R."/>
            <person name="Hundley H."/>
            <person name="Na H."/>
            <person name="Barry K."/>
            <person name="Grigoriev I.V."/>
            <person name="Stajich J.E."/>
            <person name="Kennedy P.G."/>
        </authorList>
    </citation>
    <scope>NUCLEOTIDE SEQUENCE</scope>
    <source>
        <strain evidence="2">MN1</strain>
    </source>
</reference>